<gene>
    <name evidence="1" type="ORF">QWI33_16805</name>
    <name evidence="2" type="ORF">QWI33_20580</name>
</gene>
<dbReference type="EMBL" id="JAUEMJ010000007">
    <property type="protein sequence ID" value="MDN3242130.1"/>
    <property type="molecule type" value="Genomic_DNA"/>
</dbReference>
<organism evidence="2 3">
    <name type="scientific">Glycomyces tritici</name>
    <dbReference type="NCBI Taxonomy" id="2665176"/>
    <lineage>
        <taxon>Bacteria</taxon>
        <taxon>Bacillati</taxon>
        <taxon>Actinomycetota</taxon>
        <taxon>Actinomycetes</taxon>
        <taxon>Glycomycetales</taxon>
        <taxon>Glycomycetaceae</taxon>
        <taxon>Glycomyces</taxon>
    </lineage>
</organism>
<comment type="caution">
    <text evidence="2">The sequence shown here is derived from an EMBL/GenBank/DDBJ whole genome shotgun (WGS) entry which is preliminary data.</text>
</comment>
<evidence type="ECO:0000313" key="1">
    <source>
        <dbReference type="EMBL" id="MDN3241386.1"/>
    </source>
</evidence>
<reference evidence="2" key="1">
    <citation type="submission" date="2023-06" db="EMBL/GenBank/DDBJ databases">
        <title>Gycomyces niveus sp.nov., a novel actinomycete isolated from soil in Shouguang.</title>
        <authorList>
            <person name="Yang X."/>
            <person name="Zhao J."/>
        </authorList>
    </citation>
    <scope>NUCLEOTIDE SEQUENCE</scope>
    <source>
        <strain evidence="2">NEAU C2</strain>
    </source>
</reference>
<protein>
    <submittedName>
        <fullName evidence="2">Uncharacterized protein</fullName>
    </submittedName>
</protein>
<name>A0ABT7YU73_9ACTN</name>
<evidence type="ECO:0000313" key="3">
    <source>
        <dbReference type="Proteomes" id="UP001171902"/>
    </source>
</evidence>
<dbReference type="EMBL" id="JAUEMJ010000004">
    <property type="protein sequence ID" value="MDN3241386.1"/>
    <property type="molecule type" value="Genomic_DNA"/>
</dbReference>
<dbReference type="Proteomes" id="UP001171902">
    <property type="component" value="Unassembled WGS sequence"/>
</dbReference>
<accession>A0ABT7YU73</accession>
<dbReference type="RefSeq" id="WP_289958292.1">
    <property type="nucleotide sequence ID" value="NZ_JAUEMJ010000004.1"/>
</dbReference>
<keyword evidence="3" id="KW-1185">Reference proteome</keyword>
<proteinExistence type="predicted"/>
<evidence type="ECO:0000313" key="2">
    <source>
        <dbReference type="EMBL" id="MDN3242130.1"/>
    </source>
</evidence>
<sequence length="384" mass="43476">MNAPLALRLSRKRRRDLCGFPSYLPSSPDQFMSDLPLLRETLEGPEARLIEGSWYAGRATTKWHLKSRHPIVYVMYFEVNTRWCCRSVLAESRRPILFGIPFPQVPIERSHDADDLLRREPFGLRPRFTGWLPQPIERLRGWLSAAEEYLSQERQILADLSEWAAEAALLDYRKPSHADRIARAVPAQRRAMERLNEAGDAYAPVLEDIEDARCGAPASLADPSERLLRWANQRVWLVVNDGHRIHVYHVDALPDRPIPKYWDASEVDYMGDAHQLVHLPDLGRRHLTTEASGETLEVVWDRASVEHCDRELAELWKDLDAEHDLPSGFASLWKAFYGYDFEVAYGWNGRGTRSSGIEPQPTSHVWYGSGGVGGGGDAGGCGGV</sequence>